<dbReference type="PhylomeDB" id="A0A0G4H8J7"/>
<evidence type="ECO:0000313" key="1">
    <source>
        <dbReference type="EMBL" id="CEM40275.1"/>
    </source>
</evidence>
<proteinExistence type="predicted"/>
<organism evidence="1">
    <name type="scientific">Chromera velia CCMP2878</name>
    <dbReference type="NCBI Taxonomy" id="1169474"/>
    <lineage>
        <taxon>Eukaryota</taxon>
        <taxon>Sar</taxon>
        <taxon>Alveolata</taxon>
        <taxon>Colpodellida</taxon>
        <taxon>Chromeraceae</taxon>
        <taxon>Chromera</taxon>
    </lineage>
</organism>
<reference evidence="1" key="1">
    <citation type="submission" date="2014-11" db="EMBL/GenBank/DDBJ databases">
        <authorList>
            <person name="Otto D Thomas"/>
            <person name="Naeem Raeece"/>
        </authorList>
    </citation>
    <scope>NUCLEOTIDE SEQUENCE</scope>
</reference>
<sequence length="448" mass="45107">MHACTVTSSFSCPTSPTVLSASILAGLFHKVRAQGCDSVLCPVEEPFCLEDPNGVAVCCPGTTQGALTLCPTPTGSVCCDAGMGRSCVTSASEGISLCCNPGSTVVCEGSCCSPGTSCSDCGDGTSKCCFVAGGESCSFGLCCPPGGARCGDSCCGDPSSTTPICVNEECCPKARACTDPPNCCESGLECAGAAGSEECCPSALRCTANAAPPQFLSPGSFFCCDDDNVCTDDVCVDNAAPGARCESTNNAASCEDGNVCTGPDMCSGGACLSGPPLTGTGCDDSDPCTENDQCNDSGGCMGTPANAPPPSGRDLSSQDCAANNGERNSAVSCDTPSLVPICGTDETGDSSGACCSGSECSVVPEAECEAADGKYQGNSTKCSKFSCLFTDLFNEGEDPEAKLKSLFRFGRGTGKERNSQDQPEGGKLLDFDGDILEKLKEALKFTGG</sequence>
<accession>A0A0G4H8J7</accession>
<evidence type="ECO:0008006" key="2">
    <source>
        <dbReference type="Google" id="ProtNLM"/>
    </source>
</evidence>
<gene>
    <name evidence="1" type="ORF">Cvel_5894</name>
</gene>
<dbReference type="AlphaFoldDB" id="A0A0G4H8J7"/>
<dbReference type="EMBL" id="CDMZ01002006">
    <property type="protein sequence ID" value="CEM40275.1"/>
    <property type="molecule type" value="Genomic_DNA"/>
</dbReference>
<protein>
    <recommendedName>
        <fullName evidence="2">Disintegrin domain-containing protein</fullName>
    </recommendedName>
</protein>
<dbReference type="VEuPathDB" id="CryptoDB:Cvel_5894"/>
<name>A0A0G4H8J7_9ALVE</name>